<dbReference type="Proteomes" id="UP001172082">
    <property type="component" value="Unassembled WGS sequence"/>
</dbReference>
<feature type="transmembrane region" description="Helical" evidence="1">
    <location>
        <begin position="51"/>
        <end position="70"/>
    </location>
</feature>
<comment type="caution">
    <text evidence="2">The sequence shown here is derived from an EMBL/GenBank/DDBJ whole genome shotgun (WGS) entry which is preliminary data.</text>
</comment>
<gene>
    <name evidence="2" type="ORF">QQ008_07910</name>
</gene>
<evidence type="ECO:0000256" key="1">
    <source>
        <dbReference type="SAM" id="Phobius"/>
    </source>
</evidence>
<dbReference type="EMBL" id="JAUJEA010000002">
    <property type="protein sequence ID" value="MDN5201281.1"/>
    <property type="molecule type" value="Genomic_DNA"/>
</dbReference>
<evidence type="ECO:0000313" key="2">
    <source>
        <dbReference type="EMBL" id="MDN5201281.1"/>
    </source>
</evidence>
<sequence length="138" mass="15678">MQFLSKAYMTLLLLGAIGMLIWGLAGFFEYFIGIVPVIGLQNAAYPSGVQFMHWLLISISGGVFLLGYIARWKWTPITMILVYSNLAVLCTIETFDFMSGQWGYPQFFMEIGLYVIHSLFLLLSPISKSHFRFNQISS</sequence>
<keyword evidence="1" id="KW-1133">Transmembrane helix</keyword>
<feature type="transmembrane region" description="Helical" evidence="1">
    <location>
        <begin position="12"/>
        <end position="39"/>
    </location>
</feature>
<reference evidence="2" key="1">
    <citation type="submission" date="2023-06" db="EMBL/GenBank/DDBJ databases">
        <title>Genomic of Parafulvivirga corallium.</title>
        <authorList>
            <person name="Wang G."/>
        </authorList>
    </citation>
    <scope>NUCLEOTIDE SEQUENCE</scope>
    <source>
        <strain evidence="2">BMA10</strain>
    </source>
</reference>
<protein>
    <recommendedName>
        <fullName evidence="4">DUF4345 domain-containing protein</fullName>
    </recommendedName>
</protein>
<evidence type="ECO:0000313" key="3">
    <source>
        <dbReference type="Proteomes" id="UP001172082"/>
    </source>
</evidence>
<keyword evidence="3" id="KW-1185">Reference proteome</keyword>
<feature type="transmembrane region" description="Helical" evidence="1">
    <location>
        <begin position="77"/>
        <end position="95"/>
    </location>
</feature>
<keyword evidence="1" id="KW-0472">Membrane</keyword>
<dbReference type="RefSeq" id="WP_346751307.1">
    <property type="nucleotide sequence ID" value="NZ_JAUJEA010000002.1"/>
</dbReference>
<organism evidence="2 3">
    <name type="scientific">Splendidivirga corallicola</name>
    <dbReference type="NCBI Taxonomy" id="3051826"/>
    <lineage>
        <taxon>Bacteria</taxon>
        <taxon>Pseudomonadati</taxon>
        <taxon>Bacteroidota</taxon>
        <taxon>Cytophagia</taxon>
        <taxon>Cytophagales</taxon>
        <taxon>Splendidivirgaceae</taxon>
        <taxon>Splendidivirga</taxon>
    </lineage>
</organism>
<feature type="transmembrane region" description="Helical" evidence="1">
    <location>
        <begin position="107"/>
        <end position="126"/>
    </location>
</feature>
<evidence type="ECO:0008006" key="4">
    <source>
        <dbReference type="Google" id="ProtNLM"/>
    </source>
</evidence>
<accession>A0ABT8KKN9</accession>
<keyword evidence="1" id="KW-0812">Transmembrane</keyword>
<name>A0ABT8KKN9_9BACT</name>
<proteinExistence type="predicted"/>